<gene>
    <name evidence="10" type="ORF">KSP40_PGU014833</name>
</gene>
<comment type="caution">
    <text evidence="10">The sequence shown here is derived from an EMBL/GenBank/DDBJ whole genome shotgun (WGS) entry which is preliminary data.</text>
</comment>
<proteinExistence type="predicted"/>
<evidence type="ECO:0000256" key="8">
    <source>
        <dbReference type="ARBA" id="ARBA00022840"/>
    </source>
</evidence>
<accession>A0ABR2MB69</accession>
<protein>
    <recommendedName>
        <fullName evidence="2">tetraacyldisaccharide 4'-kinase</fullName>
        <ecNumber evidence="2">2.7.1.130</ecNumber>
    </recommendedName>
</protein>
<keyword evidence="9" id="KW-0443">Lipid metabolism</keyword>
<keyword evidence="3" id="KW-0444">Lipid biosynthesis</keyword>
<dbReference type="PANTHER" id="PTHR42724">
    <property type="entry name" value="TETRAACYLDISACCHARIDE 4'-KINASE"/>
    <property type="match status" value="1"/>
</dbReference>
<dbReference type="InterPro" id="IPR003758">
    <property type="entry name" value="LpxK"/>
</dbReference>
<evidence type="ECO:0000313" key="11">
    <source>
        <dbReference type="Proteomes" id="UP001412067"/>
    </source>
</evidence>
<evidence type="ECO:0000256" key="5">
    <source>
        <dbReference type="ARBA" id="ARBA00022679"/>
    </source>
</evidence>
<evidence type="ECO:0000256" key="9">
    <source>
        <dbReference type="ARBA" id="ARBA00023098"/>
    </source>
</evidence>
<sequence>MVEYIARYLDELGIPSLILSRGYAGGDEAKMLERHLLHTSVKIGVGANRNATAAAMFERYGFMDLSSRLYSGSLSSPCKLWSRRRTQKIGVVILDDGMQGTQVESCTQDERLLWSPSCSWFPFSTLLLSS</sequence>
<keyword evidence="6" id="KW-0547">Nucleotide-binding</keyword>
<evidence type="ECO:0000256" key="7">
    <source>
        <dbReference type="ARBA" id="ARBA00022777"/>
    </source>
</evidence>
<keyword evidence="11" id="KW-1185">Reference proteome</keyword>
<keyword evidence="7" id="KW-0418">Kinase</keyword>
<evidence type="ECO:0000256" key="2">
    <source>
        <dbReference type="ARBA" id="ARBA00012071"/>
    </source>
</evidence>
<keyword evidence="5" id="KW-0808">Transferase</keyword>
<keyword evidence="8" id="KW-0067">ATP-binding</keyword>
<name>A0ABR2MB69_9ASPA</name>
<keyword evidence="4" id="KW-0441">Lipid A biosynthesis</keyword>
<evidence type="ECO:0000256" key="3">
    <source>
        <dbReference type="ARBA" id="ARBA00022516"/>
    </source>
</evidence>
<dbReference type="PANTHER" id="PTHR42724:SF1">
    <property type="entry name" value="TETRAACYLDISACCHARIDE 4'-KINASE, MITOCHONDRIAL-RELATED"/>
    <property type="match status" value="1"/>
</dbReference>
<evidence type="ECO:0000256" key="4">
    <source>
        <dbReference type="ARBA" id="ARBA00022556"/>
    </source>
</evidence>
<evidence type="ECO:0000256" key="1">
    <source>
        <dbReference type="ARBA" id="ARBA00004870"/>
    </source>
</evidence>
<dbReference type="Proteomes" id="UP001412067">
    <property type="component" value="Unassembled WGS sequence"/>
</dbReference>
<reference evidence="10 11" key="1">
    <citation type="journal article" date="2022" name="Nat. Plants">
        <title>Genomes of leafy and leafless Platanthera orchids illuminate the evolution of mycoheterotrophy.</title>
        <authorList>
            <person name="Li M.H."/>
            <person name="Liu K.W."/>
            <person name="Li Z."/>
            <person name="Lu H.C."/>
            <person name="Ye Q.L."/>
            <person name="Zhang D."/>
            <person name="Wang J.Y."/>
            <person name="Li Y.F."/>
            <person name="Zhong Z.M."/>
            <person name="Liu X."/>
            <person name="Yu X."/>
            <person name="Liu D.K."/>
            <person name="Tu X.D."/>
            <person name="Liu B."/>
            <person name="Hao Y."/>
            <person name="Liao X.Y."/>
            <person name="Jiang Y.T."/>
            <person name="Sun W.H."/>
            <person name="Chen J."/>
            <person name="Chen Y.Q."/>
            <person name="Ai Y."/>
            <person name="Zhai J.W."/>
            <person name="Wu S.S."/>
            <person name="Zhou Z."/>
            <person name="Hsiao Y.Y."/>
            <person name="Wu W.L."/>
            <person name="Chen Y.Y."/>
            <person name="Lin Y.F."/>
            <person name="Hsu J.L."/>
            <person name="Li C.Y."/>
            <person name="Wang Z.W."/>
            <person name="Zhao X."/>
            <person name="Zhong W.Y."/>
            <person name="Ma X.K."/>
            <person name="Ma L."/>
            <person name="Huang J."/>
            <person name="Chen G.Z."/>
            <person name="Huang M.Z."/>
            <person name="Huang L."/>
            <person name="Peng D.H."/>
            <person name="Luo Y.B."/>
            <person name="Zou S.Q."/>
            <person name="Chen S.P."/>
            <person name="Lan S."/>
            <person name="Tsai W.C."/>
            <person name="Van de Peer Y."/>
            <person name="Liu Z.J."/>
        </authorList>
    </citation>
    <scope>NUCLEOTIDE SEQUENCE [LARGE SCALE GENOMIC DNA]</scope>
    <source>
        <strain evidence="10">Lor288</strain>
    </source>
</reference>
<organism evidence="10 11">
    <name type="scientific">Platanthera guangdongensis</name>
    <dbReference type="NCBI Taxonomy" id="2320717"/>
    <lineage>
        <taxon>Eukaryota</taxon>
        <taxon>Viridiplantae</taxon>
        <taxon>Streptophyta</taxon>
        <taxon>Embryophyta</taxon>
        <taxon>Tracheophyta</taxon>
        <taxon>Spermatophyta</taxon>
        <taxon>Magnoliopsida</taxon>
        <taxon>Liliopsida</taxon>
        <taxon>Asparagales</taxon>
        <taxon>Orchidaceae</taxon>
        <taxon>Orchidoideae</taxon>
        <taxon>Orchideae</taxon>
        <taxon>Orchidinae</taxon>
        <taxon>Platanthera</taxon>
    </lineage>
</organism>
<dbReference type="EC" id="2.7.1.130" evidence="2"/>
<evidence type="ECO:0000313" key="10">
    <source>
        <dbReference type="EMBL" id="KAK8961276.1"/>
    </source>
</evidence>
<comment type="pathway">
    <text evidence="1">Glycolipid biosynthesis; lipid IV(A) biosynthesis; lipid IV(A) from (3R)-3-hydroxytetradecanoyl-[acyl-carrier-protein] and UDP-N-acetyl-alpha-D-glucosamine: step 6/6.</text>
</comment>
<evidence type="ECO:0000256" key="6">
    <source>
        <dbReference type="ARBA" id="ARBA00022741"/>
    </source>
</evidence>
<dbReference type="EMBL" id="JBBWWR010000009">
    <property type="protein sequence ID" value="KAK8961276.1"/>
    <property type="molecule type" value="Genomic_DNA"/>
</dbReference>